<dbReference type="InterPro" id="IPR009057">
    <property type="entry name" value="Homeodomain-like_sf"/>
</dbReference>
<gene>
    <name evidence="4" type="ORF">GQ43DRAFT_277981</name>
</gene>
<feature type="compositionally biased region" description="Low complexity" evidence="1">
    <location>
        <begin position="250"/>
        <end position="259"/>
    </location>
</feature>
<feature type="region of interest" description="Disordered" evidence="1">
    <location>
        <begin position="229"/>
        <end position="415"/>
    </location>
</feature>
<feature type="compositionally biased region" description="Low complexity" evidence="1">
    <location>
        <begin position="383"/>
        <end position="394"/>
    </location>
</feature>
<evidence type="ECO:0000259" key="2">
    <source>
        <dbReference type="PROSITE" id="PS50090"/>
    </source>
</evidence>
<feature type="compositionally biased region" description="Basic and acidic residues" evidence="1">
    <location>
        <begin position="1"/>
        <end position="11"/>
    </location>
</feature>
<dbReference type="PROSITE" id="PS51294">
    <property type="entry name" value="HTH_MYB"/>
    <property type="match status" value="1"/>
</dbReference>
<feature type="compositionally biased region" description="Basic and acidic residues" evidence="1">
    <location>
        <begin position="397"/>
        <end position="415"/>
    </location>
</feature>
<feature type="region of interest" description="Disordered" evidence="1">
    <location>
        <begin position="35"/>
        <end position="112"/>
    </location>
</feature>
<feature type="region of interest" description="Disordered" evidence="1">
    <location>
        <begin position="1"/>
        <end position="22"/>
    </location>
</feature>
<organism evidence="4 5">
    <name type="scientific">Delitschia confertaspora ATCC 74209</name>
    <dbReference type="NCBI Taxonomy" id="1513339"/>
    <lineage>
        <taxon>Eukaryota</taxon>
        <taxon>Fungi</taxon>
        <taxon>Dikarya</taxon>
        <taxon>Ascomycota</taxon>
        <taxon>Pezizomycotina</taxon>
        <taxon>Dothideomycetes</taxon>
        <taxon>Pleosporomycetidae</taxon>
        <taxon>Pleosporales</taxon>
        <taxon>Delitschiaceae</taxon>
        <taxon>Delitschia</taxon>
    </lineage>
</organism>
<feature type="compositionally biased region" description="Polar residues" evidence="1">
    <location>
        <begin position="310"/>
        <end position="321"/>
    </location>
</feature>
<dbReference type="InterPro" id="IPR017930">
    <property type="entry name" value="Myb_dom"/>
</dbReference>
<dbReference type="Pfam" id="PF00249">
    <property type="entry name" value="Myb_DNA-binding"/>
    <property type="match status" value="1"/>
</dbReference>
<dbReference type="InterPro" id="IPR001005">
    <property type="entry name" value="SANT/Myb"/>
</dbReference>
<dbReference type="GO" id="GO:0005634">
    <property type="term" value="C:nucleus"/>
    <property type="evidence" value="ECO:0007669"/>
    <property type="project" value="TreeGrafter"/>
</dbReference>
<dbReference type="InterPro" id="IPR050560">
    <property type="entry name" value="MYB_TF"/>
</dbReference>
<feature type="domain" description="Myb-like" evidence="2">
    <location>
        <begin position="97"/>
        <end position="146"/>
    </location>
</feature>
<dbReference type="PANTHER" id="PTHR45614:SF51">
    <property type="entry name" value="MYB-LIKE DNA-BINDING PROTEIN BAS1"/>
    <property type="match status" value="1"/>
</dbReference>
<keyword evidence="5" id="KW-1185">Reference proteome</keyword>
<evidence type="ECO:0000259" key="3">
    <source>
        <dbReference type="PROSITE" id="PS51294"/>
    </source>
</evidence>
<feature type="compositionally biased region" description="Basic and acidic residues" evidence="1">
    <location>
        <begin position="366"/>
        <end position="375"/>
    </location>
</feature>
<dbReference type="Gene3D" id="1.10.10.60">
    <property type="entry name" value="Homeodomain-like"/>
    <property type="match status" value="1"/>
</dbReference>
<dbReference type="OrthoDB" id="2350934at2759"/>
<accession>A0A9P4MKM0</accession>
<dbReference type="SUPFAM" id="SSF46689">
    <property type="entry name" value="Homeodomain-like"/>
    <property type="match status" value="1"/>
</dbReference>
<evidence type="ECO:0008006" key="6">
    <source>
        <dbReference type="Google" id="ProtNLM"/>
    </source>
</evidence>
<dbReference type="PROSITE" id="PS50090">
    <property type="entry name" value="MYB_LIKE"/>
    <property type="match status" value="1"/>
</dbReference>
<protein>
    <recommendedName>
        <fullName evidence="6">Myb-like DNA-binding domain protein</fullName>
    </recommendedName>
</protein>
<dbReference type="PANTHER" id="PTHR45614">
    <property type="entry name" value="MYB PROTEIN-RELATED"/>
    <property type="match status" value="1"/>
</dbReference>
<dbReference type="GO" id="GO:0000981">
    <property type="term" value="F:DNA-binding transcription factor activity, RNA polymerase II-specific"/>
    <property type="evidence" value="ECO:0007669"/>
    <property type="project" value="TreeGrafter"/>
</dbReference>
<sequence length="415" mass="46073">MDIKLLIEPRGSKSPASKKSATYVYTTAPVLPALSDLQRHPHTDQLQHPQAFRPLLTGTSSFSAPASHPPLVPGPNESPPSQLIKRAASQTPHPEESPAKKQSKWTTEEDNLTIDLRGQGMKWDDIAKRLPGRSAISCRLRYQNYLEKRAIWDDEKKNKLAQLYARFKEQMWNNLATEMNIPWRSAESMHWQLGEPEMNARANTPLFQLHPSALGITLAPSVPSVAAPHGFTPANAGQLAPTLQPPQPPSQQHQQLLPGPVQPYHHRPEPSSGQSCQRNSSISQRRGESSKPRVSAPPQSEPPYPLQPASGNNKMSETRTVLPSAPPAPEGHTILKREGDSPYFAKPRYKRRRKDEGLSGSCCRSPDNRSQDTRNLDPPSQHSMSGSVRSVRSARSVRKDGDDHDRLKEAELVTL</sequence>
<evidence type="ECO:0000256" key="1">
    <source>
        <dbReference type="SAM" id="MobiDB-lite"/>
    </source>
</evidence>
<feature type="compositionally biased region" description="Pro residues" evidence="1">
    <location>
        <begin position="67"/>
        <end position="78"/>
    </location>
</feature>
<comment type="caution">
    <text evidence="4">The sequence shown here is derived from an EMBL/GenBank/DDBJ whole genome shotgun (WGS) entry which is preliminary data.</text>
</comment>
<evidence type="ECO:0000313" key="5">
    <source>
        <dbReference type="Proteomes" id="UP000799536"/>
    </source>
</evidence>
<feature type="domain" description="HTH myb-type" evidence="3">
    <location>
        <begin position="97"/>
        <end position="150"/>
    </location>
</feature>
<feature type="compositionally biased region" description="Polar residues" evidence="1">
    <location>
        <begin position="271"/>
        <end position="284"/>
    </location>
</feature>
<dbReference type="CDD" id="cd00167">
    <property type="entry name" value="SANT"/>
    <property type="match status" value="1"/>
</dbReference>
<dbReference type="SMART" id="SM00717">
    <property type="entry name" value="SANT"/>
    <property type="match status" value="1"/>
</dbReference>
<dbReference type="EMBL" id="ML994487">
    <property type="protein sequence ID" value="KAF2196089.1"/>
    <property type="molecule type" value="Genomic_DNA"/>
</dbReference>
<proteinExistence type="predicted"/>
<reference evidence="4" key="1">
    <citation type="journal article" date="2020" name="Stud. Mycol.">
        <title>101 Dothideomycetes genomes: a test case for predicting lifestyles and emergence of pathogens.</title>
        <authorList>
            <person name="Haridas S."/>
            <person name="Albert R."/>
            <person name="Binder M."/>
            <person name="Bloem J."/>
            <person name="Labutti K."/>
            <person name="Salamov A."/>
            <person name="Andreopoulos B."/>
            <person name="Baker S."/>
            <person name="Barry K."/>
            <person name="Bills G."/>
            <person name="Bluhm B."/>
            <person name="Cannon C."/>
            <person name="Castanera R."/>
            <person name="Culley D."/>
            <person name="Daum C."/>
            <person name="Ezra D."/>
            <person name="Gonzalez J."/>
            <person name="Henrissat B."/>
            <person name="Kuo A."/>
            <person name="Liang C."/>
            <person name="Lipzen A."/>
            <person name="Lutzoni F."/>
            <person name="Magnuson J."/>
            <person name="Mondo S."/>
            <person name="Nolan M."/>
            <person name="Ohm R."/>
            <person name="Pangilinan J."/>
            <person name="Park H.-J."/>
            <person name="Ramirez L."/>
            <person name="Alfaro M."/>
            <person name="Sun H."/>
            <person name="Tritt A."/>
            <person name="Yoshinaga Y."/>
            <person name="Zwiers L.-H."/>
            <person name="Turgeon B."/>
            <person name="Goodwin S."/>
            <person name="Spatafora J."/>
            <person name="Crous P."/>
            <person name="Grigoriev I."/>
        </authorList>
    </citation>
    <scope>NUCLEOTIDE SEQUENCE</scope>
    <source>
        <strain evidence="4">ATCC 74209</strain>
    </source>
</reference>
<evidence type="ECO:0000313" key="4">
    <source>
        <dbReference type="EMBL" id="KAF2196089.1"/>
    </source>
</evidence>
<dbReference type="GO" id="GO:0000978">
    <property type="term" value="F:RNA polymerase II cis-regulatory region sequence-specific DNA binding"/>
    <property type="evidence" value="ECO:0007669"/>
    <property type="project" value="TreeGrafter"/>
</dbReference>
<dbReference type="AlphaFoldDB" id="A0A9P4MKM0"/>
<name>A0A9P4MKM0_9PLEO</name>
<dbReference type="Proteomes" id="UP000799536">
    <property type="component" value="Unassembled WGS sequence"/>
</dbReference>